<comment type="caution">
    <text evidence="2">The sequence shown here is derived from an EMBL/GenBank/DDBJ whole genome shotgun (WGS) entry which is preliminary data.</text>
</comment>
<protein>
    <submittedName>
        <fullName evidence="2">Uncharacterized protein</fullName>
    </submittedName>
</protein>
<reference evidence="2 3" key="1">
    <citation type="submission" date="2019-10" db="EMBL/GenBank/DDBJ databases">
        <title>Draft Genome Sequence of the Caffeine Degrading Methylotroph Methylorubrum populi PINKEL.</title>
        <authorList>
            <person name="Dawson S.C."/>
            <person name="Zhang X."/>
            <person name="Wright M.E."/>
            <person name="Sharma G."/>
            <person name="Langner J.T."/>
            <person name="Ditty J.L."/>
            <person name="Subuyuj G.A."/>
        </authorList>
    </citation>
    <scope>NUCLEOTIDE SEQUENCE [LARGE SCALE GENOMIC DNA]</scope>
    <source>
        <strain evidence="2 3">Pinkel</strain>
    </source>
</reference>
<evidence type="ECO:0000313" key="2">
    <source>
        <dbReference type="EMBL" id="KAB7781968.1"/>
    </source>
</evidence>
<evidence type="ECO:0000313" key="3">
    <source>
        <dbReference type="Proteomes" id="UP000469949"/>
    </source>
</evidence>
<feature type="signal peptide" evidence="1">
    <location>
        <begin position="1"/>
        <end position="28"/>
    </location>
</feature>
<dbReference type="Gene3D" id="2.40.230.20">
    <property type="entry name" value="Nucleoside-specific channel-forming protein, Tsx-like"/>
    <property type="match status" value="1"/>
</dbReference>
<name>A0A833IZV7_9HYPH</name>
<keyword evidence="1" id="KW-0732">Signal</keyword>
<evidence type="ECO:0000256" key="1">
    <source>
        <dbReference type="SAM" id="SignalP"/>
    </source>
</evidence>
<dbReference type="EMBL" id="WEKV01000021">
    <property type="protein sequence ID" value="KAB7781968.1"/>
    <property type="molecule type" value="Genomic_DNA"/>
</dbReference>
<accession>A0A833IZV7</accession>
<proteinExistence type="predicted"/>
<organism evidence="2 3">
    <name type="scientific">Methylorubrum populi</name>
    <dbReference type="NCBI Taxonomy" id="223967"/>
    <lineage>
        <taxon>Bacteria</taxon>
        <taxon>Pseudomonadati</taxon>
        <taxon>Pseudomonadota</taxon>
        <taxon>Alphaproteobacteria</taxon>
        <taxon>Hyphomicrobiales</taxon>
        <taxon>Methylobacteriaceae</taxon>
        <taxon>Methylorubrum</taxon>
    </lineage>
</organism>
<sequence>MPRSQIRTSVIASAVCLFGLFLPGEASAIEPVFDPYATQQPPSSPSIFLFSDTTIAYRYMANTKQPGNAGGAGPFIDGRSAPKHVITFAHVDAWQYGTNFLSIDFLRSGSQDPSGHKYPFNTIPTGDGALEYFGIYRGTLGFNAMSGTSNFAIPGFVKEISLAYGINNGKDNRSFRNDQLDLLAGFNFAFDVPVGFVGLSVHAYKSYNHNALVPVNRETTYNWAPELELTYGIPLPIESLPLSINGYVTMIWPRGRDSFGNPTRLQLLSRTDLVLDIGKLFYNQPNRLNAFIGFEYYQNKFGADQRFIPGANQKSFLAGIAIHLN</sequence>
<dbReference type="Proteomes" id="UP000469949">
    <property type="component" value="Unassembled WGS sequence"/>
</dbReference>
<dbReference type="InterPro" id="IPR036777">
    <property type="entry name" value="Channel_Tsx-like_sf"/>
</dbReference>
<dbReference type="GO" id="GO:0009279">
    <property type="term" value="C:cell outer membrane"/>
    <property type="evidence" value="ECO:0007669"/>
    <property type="project" value="InterPro"/>
</dbReference>
<gene>
    <name evidence="2" type="ORF">F8B43_5577</name>
</gene>
<feature type="chain" id="PRO_5032653163" evidence="1">
    <location>
        <begin position="29"/>
        <end position="325"/>
    </location>
</feature>
<dbReference type="SUPFAM" id="SSF111364">
    <property type="entry name" value="Tsx-like channel"/>
    <property type="match status" value="1"/>
</dbReference>
<dbReference type="RefSeq" id="WP_152279140.1">
    <property type="nucleotide sequence ID" value="NZ_WEKV01000021.1"/>
</dbReference>
<dbReference type="AlphaFoldDB" id="A0A833IZV7"/>